<accession>A0ABN2MT15</accession>
<dbReference type="PROSITE" id="PS51084">
    <property type="entry name" value="HIT_2"/>
    <property type="match status" value="1"/>
</dbReference>
<feature type="short sequence motif" description="Histidine triad motif" evidence="1">
    <location>
        <begin position="118"/>
        <end position="122"/>
    </location>
</feature>
<evidence type="ECO:0000259" key="3">
    <source>
        <dbReference type="PROSITE" id="PS51084"/>
    </source>
</evidence>
<dbReference type="InterPro" id="IPR011146">
    <property type="entry name" value="HIT-like"/>
</dbReference>
<dbReference type="Pfam" id="PF01230">
    <property type="entry name" value="HIT"/>
    <property type="match status" value="1"/>
</dbReference>
<dbReference type="EMBL" id="BAAAQK010000004">
    <property type="protein sequence ID" value="GAA1836590.1"/>
    <property type="molecule type" value="Genomic_DNA"/>
</dbReference>
<dbReference type="SUPFAM" id="SSF54197">
    <property type="entry name" value="HIT-like"/>
    <property type="match status" value="1"/>
</dbReference>
<evidence type="ECO:0000256" key="2">
    <source>
        <dbReference type="SAM" id="MobiDB-lite"/>
    </source>
</evidence>
<evidence type="ECO:0000256" key="1">
    <source>
        <dbReference type="PROSITE-ProRule" id="PRU00464"/>
    </source>
</evidence>
<reference evidence="4 5" key="1">
    <citation type="journal article" date="2019" name="Int. J. Syst. Evol. Microbiol.">
        <title>The Global Catalogue of Microorganisms (GCM) 10K type strain sequencing project: providing services to taxonomists for standard genome sequencing and annotation.</title>
        <authorList>
            <consortium name="The Broad Institute Genomics Platform"/>
            <consortium name="The Broad Institute Genome Sequencing Center for Infectious Disease"/>
            <person name="Wu L."/>
            <person name="Ma J."/>
        </authorList>
    </citation>
    <scope>NUCLEOTIDE SEQUENCE [LARGE SCALE GENOMIC DNA]</scope>
    <source>
        <strain evidence="4 5">JCM 16009</strain>
    </source>
</reference>
<feature type="domain" description="HIT" evidence="3">
    <location>
        <begin position="27"/>
        <end position="135"/>
    </location>
</feature>
<evidence type="ECO:0000313" key="5">
    <source>
        <dbReference type="Proteomes" id="UP001500449"/>
    </source>
</evidence>
<organism evidence="4 5">
    <name type="scientific">Pseudonocardia ailaonensis</name>
    <dbReference type="NCBI Taxonomy" id="367279"/>
    <lineage>
        <taxon>Bacteria</taxon>
        <taxon>Bacillati</taxon>
        <taxon>Actinomycetota</taxon>
        <taxon>Actinomycetes</taxon>
        <taxon>Pseudonocardiales</taxon>
        <taxon>Pseudonocardiaceae</taxon>
        <taxon>Pseudonocardia</taxon>
    </lineage>
</organism>
<keyword evidence="5" id="KW-1185">Reference proteome</keyword>
<dbReference type="Proteomes" id="UP001500449">
    <property type="component" value="Unassembled WGS sequence"/>
</dbReference>
<evidence type="ECO:0000313" key="4">
    <source>
        <dbReference type="EMBL" id="GAA1836590.1"/>
    </source>
</evidence>
<comment type="caution">
    <text evidence="4">The sequence shown here is derived from an EMBL/GenBank/DDBJ whole genome shotgun (WGS) entry which is preliminary data.</text>
</comment>
<dbReference type="InterPro" id="IPR036265">
    <property type="entry name" value="HIT-like_sf"/>
</dbReference>
<feature type="region of interest" description="Disordered" evidence="2">
    <location>
        <begin position="1"/>
        <end position="22"/>
    </location>
</feature>
<dbReference type="Gene3D" id="3.30.428.10">
    <property type="entry name" value="HIT-like"/>
    <property type="match status" value="1"/>
</dbReference>
<name>A0ABN2MT15_9PSEU</name>
<protein>
    <recommendedName>
        <fullName evidence="3">HIT domain-containing protein</fullName>
    </recommendedName>
</protein>
<sequence length="175" mass="20039">MRPAWQSAPPWRRPADPNSLRTMSDGRLAALRRGEPAENLLAETPSGFAVFGDHQKLPGYCLLIHRGDAEHLDDLDEPSRMQFLRDFSLLGQAVRTALREDPGFRRINYEILGNSWPHLHGHVHPRYEWEPDEYRSKPVWRYPDLEAPEHTAGPAHADLQERITRELQVLLAGGI</sequence>
<proteinExistence type="predicted"/>
<gene>
    <name evidence="4" type="ORF">GCM10009836_13860</name>
</gene>